<name>A0A4R3KUA3_9SPHI</name>
<evidence type="ECO:0000256" key="1">
    <source>
        <dbReference type="PROSITE-ProRule" id="PRU00409"/>
    </source>
</evidence>
<feature type="domain" description="ATP-grasp" evidence="2">
    <location>
        <begin position="66"/>
        <end position="280"/>
    </location>
</feature>
<evidence type="ECO:0000313" key="3">
    <source>
        <dbReference type="EMBL" id="TCS88235.1"/>
    </source>
</evidence>
<dbReference type="GO" id="GO:0005524">
    <property type="term" value="F:ATP binding"/>
    <property type="evidence" value="ECO:0007669"/>
    <property type="project" value="UniProtKB-UniRule"/>
</dbReference>
<dbReference type="InterPro" id="IPR029465">
    <property type="entry name" value="ATPgrasp_TupA"/>
</dbReference>
<dbReference type="AlphaFoldDB" id="A0A4R3KUA3"/>
<comment type="caution">
    <text evidence="3">The sequence shown here is derived from an EMBL/GenBank/DDBJ whole genome shotgun (WGS) entry which is preliminary data.</text>
</comment>
<organism evidence="3 4">
    <name type="scientific">Anseongella ginsenosidimutans</name>
    <dbReference type="NCBI Taxonomy" id="496056"/>
    <lineage>
        <taxon>Bacteria</taxon>
        <taxon>Pseudomonadati</taxon>
        <taxon>Bacteroidota</taxon>
        <taxon>Sphingobacteriia</taxon>
        <taxon>Sphingobacteriales</taxon>
        <taxon>Sphingobacteriaceae</taxon>
        <taxon>Anseongella</taxon>
    </lineage>
</organism>
<dbReference type="RefSeq" id="WP_132128461.1">
    <property type="nucleotide sequence ID" value="NZ_CP042432.1"/>
</dbReference>
<proteinExistence type="predicted"/>
<evidence type="ECO:0000313" key="4">
    <source>
        <dbReference type="Proteomes" id="UP000295807"/>
    </source>
</evidence>
<dbReference type="OrthoDB" id="9791827at2"/>
<keyword evidence="1" id="KW-0067">ATP-binding</keyword>
<keyword evidence="1" id="KW-0547">Nucleotide-binding</keyword>
<reference evidence="3 4" key="1">
    <citation type="submission" date="2019-03" db="EMBL/GenBank/DDBJ databases">
        <title>Genomic Encyclopedia of Type Strains, Phase IV (KMG-IV): sequencing the most valuable type-strain genomes for metagenomic binning, comparative biology and taxonomic classification.</title>
        <authorList>
            <person name="Goeker M."/>
        </authorList>
    </citation>
    <scope>NUCLEOTIDE SEQUENCE [LARGE SCALE GENOMIC DNA]</scope>
    <source>
        <strain evidence="3 4">DSM 21100</strain>
    </source>
</reference>
<dbReference type="GO" id="GO:0046872">
    <property type="term" value="F:metal ion binding"/>
    <property type="evidence" value="ECO:0007669"/>
    <property type="project" value="InterPro"/>
</dbReference>
<dbReference type="InterPro" id="IPR011761">
    <property type="entry name" value="ATP-grasp"/>
</dbReference>
<accession>A0A4R3KUA3</accession>
<evidence type="ECO:0000259" key="2">
    <source>
        <dbReference type="PROSITE" id="PS50975"/>
    </source>
</evidence>
<keyword evidence="4" id="KW-1185">Reference proteome</keyword>
<sequence>MLEALIKAFKAKNNVSARIKARHSLFWNSPDVEVVKDAIMHANDPIEHWKDCINWQRKLSNKYNAREFAKMHGCRVAELYWKGRDVEAIDFDSLPPEFVIRPTFGHSCNMVFLMKNGVNLLDKRAYSREDLVIFLKKAVTGNKRLEFLIEEFVRNENGEYGIPNDYKFLMFNGEIASIVLINRLGAKEGYQDFYDENWSKMDELTVIYPNEGYREPPACLNEMIDAARRLSKAYGIFVRIDFYATDKGAVFGEFTPTPSGGNGFTPYGDELLTYYWDTYCNGLV</sequence>
<dbReference type="Proteomes" id="UP000295807">
    <property type="component" value="Unassembled WGS sequence"/>
</dbReference>
<protein>
    <submittedName>
        <fullName evidence="3">Teichuronopeptide biosynthesis TupA-like protein</fullName>
    </submittedName>
</protein>
<gene>
    <name evidence="3" type="ORF">EDD80_10397</name>
</gene>
<dbReference type="SUPFAM" id="SSF56059">
    <property type="entry name" value="Glutathione synthetase ATP-binding domain-like"/>
    <property type="match status" value="1"/>
</dbReference>
<dbReference type="PROSITE" id="PS50975">
    <property type="entry name" value="ATP_GRASP"/>
    <property type="match status" value="1"/>
</dbReference>
<dbReference type="EMBL" id="SMAD01000003">
    <property type="protein sequence ID" value="TCS88235.1"/>
    <property type="molecule type" value="Genomic_DNA"/>
</dbReference>
<dbReference type="Pfam" id="PF14305">
    <property type="entry name" value="ATPgrasp_TupA"/>
    <property type="match status" value="1"/>
</dbReference>